<dbReference type="Pfam" id="PF02785">
    <property type="entry name" value="Biotin_carb_C"/>
    <property type="match status" value="1"/>
</dbReference>
<dbReference type="InterPro" id="IPR011762">
    <property type="entry name" value="COA_CT_N"/>
</dbReference>
<dbReference type="GO" id="GO:0046872">
    <property type="term" value="F:metal ion binding"/>
    <property type="evidence" value="ECO:0007669"/>
    <property type="project" value="InterPro"/>
</dbReference>
<dbReference type="CDD" id="cd06850">
    <property type="entry name" value="biotinyl_domain"/>
    <property type="match status" value="1"/>
</dbReference>
<dbReference type="SUPFAM" id="SSF56059">
    <property type="entry name" value="Glutathione synthetase ATP-binding domain-like"/>
    <property type="match status" value="1"/>
</dbReference>
<evidence type="ECO:0000256" key="10">
    <source>
        <dbReference type="ARBA" id="ARBA00023267"/>
    </source>
</evidence>
<dbReference type="SMART" id="SM00878">
    <property type="entry name" value="Biotin_carb_C"/>
    <property type="match status" value="1"/>
</dbReference>
<gene>
    <name evidence="21" type="ORF">CYMTET_17053</name>
</gene>
<dbReference type="Pfam" id="PF00289">
    <property type="entry name" value="Biotin_carb_N"/>
    <property type="match status" value="1"/>
</dbReference>
<keyword evidence="4" id="KW-0436">Ligase</keyword>
<evidence type="ECO:0000259" key="18">
    <source>
        <dbReference type="PROSITE" id="PS50979"/>
    </source>
</evidence>
<dbReference type="InterPro" id="IPR011054">
    <property type="entry name" value="Rudment_hybrid_motif"/>
</dbReference>
<dbReference type="Pfam" id="PF00364">
    <property type="entry name" value="Biotin_lipoyl"/>
    <property type="match status" value="1"/>
</dbReference>
<organism evidence="21 22">
    <name type="scientific">Cymbomonas tetramitiformis</name>
    <dbReference type="NCBI Taxonomy" id="36881"/>
    <lineage>
        <taxon>Eukaryota</taxon>
        <taxon>Viridiplantae</taxon>
        <taxon>Chlorophyta</taxon>
        <taxon>Pyramimonadophyceae</taxon>
        <taxon>Pyramimonadales</taxon>
        <taxon>Pyramimonadaceae</taxon>
        <taxon>Cymbomonas</taxon>
    </lineage>
</organism>
<evidence type="ECO:0000256" key="3">
    <source>
        <dbReference type="ARBA" id="ARBA00022516"/>
    </source>
</evidence>
<keyword evidence="9" id="KW-0275">Fatty acid biosynthesis</keyword>
<keyword evidence="6" id="KW-0276">Fatty acid metabolism</keyword>
<accession>A0AAE0GBD5</accession>
<feature type="compositionally biased region" description="Low complexity" evidence="15">
    <location>
        <begin position="1180"/>
        <end position="1199"/>
    </location>
</feature>
<evidence type="ECO:0000256" key="4">
    <source>
        <dbReference type="ARBA" id="ARBA00022598"/>
    </source>
</evidence>
<keyword evidence="5 14" id="KW-0547">Nucleotide-binding</keyword>
<dbReference type="Gene3D" id="3.40.50.20">
    <property type="match status" value="1"/>
</dbReference>
<dbReference type="PROSITE" id="PS00866">
    <property type="entry name" value="CPSASE_1"/>
    <property type="match status" value="1"/>
</dbReference>
<dbReference type="PROSITE" id="PS50980">
    <property type="entry name" value="COA_CT_NTER"/>
    <property type="match status" value="1"/>
</dbReference>
<evidence type="ECO:0000256" key="15">
    <source>
        <dbReference type="SAM" id="MobiDB-lite"/>
    </source>
</evidence>
<dbReference type="InterPro" id="IPR005482">
    <property type="entry name" value="Biotin_COase_C"/>
</dbReference>
<dbReference type="Pfam" id="PF21385">
    <property type="entry name" value="ACCA_BT"/>
    <property type="match status" value="1"/>
</dbReference>
<dbReference type="GO" id="GO:0006633">
    <property type="term" value="P:fatty acid biosynthetic process"/>
    <property type="evidence" value="ECO:0007669"/>
    <property type="project" value="UniProtKB-KW"/>
</dbReference>
<dbReference type="FunFam" id="3.30.1490.20:FF:000003">
    <property type="entry name" value="acetyl-CoA carboxylase isoform X1"/>
    <property type="match status" value="1"/>
</dbReference>
<dbReference type="Gene3D" id="3.90.1770.10">
    <property type="entry name" value="PreATP-grasp domain"/>
    <property type="match status" value="1"/>
</dbReference>
<dbReference type="Gene3D" id="3.30.1490.20">
    <property type="entry name" value="ATP-grasp fold, A domain"/>
    <property type="match status" value="1"/>
</dbReference>
<dbReference type="InterPro" id="IPR005479">
    <property type="entry name" value="CPAse_ATP-bd"/>
</dbReference>
<dbReference type="InterPro" id="IPR005481">
    <property type="entry name" value="BC-like_N"/>
</dbReference>
<keyword evidence="8" id="KW-0443">Lipid metabolism</keyword>
<feature type="domain" description="CoA carboxyltransferase N-terminal" evidence="19">
    <location>
        <begin position="1316"/>
        <end position="1645"/>
    </location>
</feature>
<evidence type="ECO:0000256" key="14">
    <source>
        <dbReference type="PROSITE-ProRule" id="PRU00409"/>
    </source>
</evidence>
<evidence type="ECO:0000259" key="17">
    <source>
        <dbReference type="PROSITE" id="PS50975"/>
    </source>
</evidence>
<dbReference type="InterPro" id="IPR034733">
    <property type="entry name" value="AcCoA_carboxyl_beta"/>
</dbReference>
<dbReference type="EMBL" id="LGRX02007535">
    <property type="protein sequence ID" value="KAK3274778.1"/>
    <property type="molecule type" value="Genomic_DNA"/>
</dbReference>
<evidence type="ECO:0000256" key="2">
    <source>
        <dbReference type="ARBA" id="ARBA00004956"/>
    </source>
</evidence>
<dbReference type="PROSITE" id="PS00867">
    <property type="entry name" value="CPSASE_2"/>
    <property type="match status" value="1"/>
</dbReference>
<evidence type="ECO:0000259" key="16">
    <source>
        <dbReference type="PROSITE" id="PS50968"/>
    </source>
</evidence>
<evidence type="ECO:0000256" key="7">
    <source>
        <dbReference type="ARBA" id="ARBA00022840"/>
    </source>
</evidence>
<keyword evidence="7 14" id="KW-0067">ATP-binding</keyword>
<dbReference type="InterPro" id="IPR001882">
    <property type="entry name" value="Biotin_BS"/>
</dbReference>
<feature type="domain" description="Biotin carboxylation" evidence="18">
    <location>
        <begin position="22"/>
        <end position="514"/>
    </location>
</feature>
<dbReference type="InterPro" id="IPR049076">
    <property type="entry name" value="ACCA"/>
</dbReference>
<evidence type="ECO:0000256" key="11">
    <source>
        <dbReference type="ARBA" id="ARBA00023268"/>
    </source>
</evidence>
<name>A0AAE0GBD5_9CHLO</name>
<keyword evidence="22" id="KW-1185">Reference proteome</keyword>
<keyword evidence="10" id="KW-0092">Biotin</keyword>
<comment type="catalytic activity">
    <reaction evidence="13">
        <text>N(6)-biotinyl-L-lysyl-[protein] + hydrogencarbonate + ATP = N(6)-carboxybiotinyl-L-lysyl-[protein] + ADP + phosphate + H(+)</text>
        <dbReference type="Rhea" id="RHEA:13501"/>
        <dbReference type="Rhea" id="RHEA-COMP:10505"/>
        <dbReference type="Rhea" id="RHEA-COMP:10506"/>
        <dbReference type="ChEBI" id="CHEBI:15378"/>
        <dbReference type="ChEBI" id="CHEBI:17544"/>
        <dbReference type="ChEBI" id="CHEBI:30616"/>
        <dbReference type="ChEBI" id="CHEBI:43474"/>
        <dbReference type="ChEBI" id="CHEBI:83144"/>
        <dbReference type="ChEBI" id="CHEBI:83145"/>
        <dbReference type="ChEBI" id="CHEBI:456216"/>
        <dbReference type="EC" id="6.3.4.14"/>
    </reaction>
</comment>
<evidence type="ECO:0000313" key="22">
    <source>
        <dbReference type="Proteomes" id="UP001190700"/>
    </source>
</evidence>
<dbReference type="Gene3D" id="3.90.226.10">
    <property type="entry name" value="2-enoyl-CoA Hydratase, Chain A, domain 1"/>
    <property type="match status" value="2"/>
</dbReference>
<dbReference type="PANTHER" id="PTHR45728">
    <property type="entry name" value="ACETYL-COA CARBOXYLASE, ISOFORM A"/>
    <property type="match status" value="1"/>
</dbReference>
<dbReference type="GO" id="GO:0005524">
    <property type="term" value="F:ATP binding"/>
    <property type="evidence" value="ECO:0007669"/>
    <property type="project" value="UniProtKB-UniRule"/>
</dbReference>
<dbReference type="GO" id="GO:0004075">
    <property type="term" value="F:biotin carboxylase activity"/>
    <property type="evidence" value="ECO:0007669"/>
    <property type="project" value="UniProtKB-EC"/>
</dbReference>
<dbReference type="InterPro" id="IPR011763">
    <property type="entry name" value="COA_CT_C"/>
</dbReference>
<dbReference type="PROSITE" id="PS50989">
    <property type="entry name" value="COA_CT_CTER"/>
    <property type="match status" value="1"/>
</dbReference>
<reference evidence="21 22" key="1">
    <citation type="journal article" date="2015" name="Genome Biol. Evol.">
        <title>Comparative Genomics of a Bacterivorous Green Alga Reveals Evolutionary Causalities and Consequences of Phago-Mixotrophic Mode of Nutrition.</title>
        <authorList>
            <person name="Burns J.A."/>
            <person name="Paasch A."/>
            <person name="Narechania A."/>
            <person name="Kim E."/>
        </authorList>
    </citation>
    <scope>NUCLEOTIDE SEQUENCE [LARGE SCALE GENOMIC DNA]</scope>
    <source>
        <strain evidence="21 22">PLY_AMNH</strain>
    </source>
</reference>
<keyword evidence="3" id="KW-0444">Lipid biosynthesis</keyword>
<dbReference type="GO" id="GO:0003989">
    <property type="term" value="F:acetyl-CoA carboxylase activity"/>
    <property type="evidence" value="ECO:0007669"/>
    <property type="project" value="UniProtKB-EC"/>
</dbReference>
<evidence type="ECO:0000256" key="1">
    <source>
        <dbReference type="ARBA" id="ARBA00001953"/>
    </source>
</evidence>
<comment type="catalytic activity">
    <reaction evidence="12">
        <text>hydrogencarbonate + acetyl-CoA + ATP = malonyl-CoA + ADP + phosphate + H(+)</text>
        <dbReference type="Rhea" id="RHEA:11308"/>
        <dbReference type="ChEBI" id="CHEBI:15378"/>
        <dbReference type="ChEBI" id="CHEBI:17544"/>
        <dbReference type="ChEBI" id="CHEBI:30616"/>
        <dbReference type="ChEBI" id="CHEBI:43474"/>
        <dbReference type="ChEBI" id="CHEBI:57288"/>
        <dbReference type="ChEBI" id="CHEBI:57384"/>
        <dbReference type="ChEBI" id="CHEBI:456216"/>
        <dbReference type="EC" id="6.4.1.2"/>
    </reaction>
</comment>
<proteinExistence type="predicted"/>
<dbReference type="InterPro" id="IPR011764">
    <property type="entry name" value="Biotin_carboxylation_dom"/>
</dbReference>
<evidence type="ECO:0000259" key="19">
    <source>
        <dbReference type="PROSITE" id="PS50980"/>
    </source>
</evidence>
<evidence type="ECO:0000256" key="9">
    <source>
        <dbReference type="ARBA" id="ARBA00023160"/>
    </source>
</evidence>
<dbReference type="InterPro" id="IPR013537">
    <property type="entry name" value="AcCoA_COase_cen"/>
</dbReference>
<dbReference type="Gene3D" id="2.40.50.100">
    <property type="match status" value="1"/>
</dbReference>
<dbReference type="PROSITE" id="PS00188">
    <property type="entry name" value="BIOTIN"/>
    <property type="match status" value="1"/>
</dbReference>
<dbReference type="InterPro" id="IPR013815">
    <property type="entry name" value="ATP_grasp_subdomain_1"/>
</dbReference>
<sequence length="2094" mass="228234">MSESAMQQLIKDYVEARGGKRVIRRILVANNGLAAVRFIRRLREWSFKNFGTETALHFICMATPEDVGANAEYFRLADEYVLVEGGSNKNNYAKVDLIVSTAVNVKADAVWPGWGHASENPNLPFSLRDAGITFLGPPGEAMDAVGDKINANLLAQSVGVNVIPWSGSGLKSDSVKLSDDLISQATLKDLDALKAAAPKVGYPMMIKASEGGGGKGIRMVKNLEEAIIGFDQVQKEVVGSPIFIQKLGINARHLEVQVVADEYGEAITLYGRDCSVQRRHQKLFEEGPVTICSQDLCGELEKGAARLAKFVGYRSAGTVEYLYSVDTKEYSFLEVNPRLQVEHPVTEGITGVCVPAVQLNVGMGIPLHRIPDIRTFYGFDADGSDKIDFENTTPKKPSNHTVAARITAENIDDGFKPTSGAIHEFFYRPVSGVAASFSVSTKGGVHQFADSQFGHLFSSAATREEAIKQLIVAVRDLTIRGEIANNLPALSYILESDAFRTDTHHTGWLDGLIASNTPMVPEVPNVTAVVCGSVIITQELFQSNKAVCLEELGRGVVPDSMTNAFSRHKFDLIFRDVKYPIQTSAGNPLDAGSLSLVNVMINGCCQQAKVITMFDNGLKVLYNGKAHVCYSERTATGLKVVVDGKICFFPDDTDPTALQTVSAGKLVSYLVEDGDVVQPGQAYAEIEVMKTIVPLLALNGPGKVTLLKTPGVPLDAGDMLAKLELADGAEVKVATPFTGTVDPIMTAVPKTLAELTAACQMVMDGYSPLGDATDCLAELLKLEAAPEEVAAALCALIASYIEVETLFDEAPTYMDAVLELREANKADLAKVAAYALSHTQIAAKNAMMMSMMASLKSAEDLTDFIESLAKLANFTDVEYAEVAQKAKELLFGIDQSQRMQLGKARSSTAGGGGMGSPKGSFSSIASFDSDEGQFDDPVLKPSAKRASTLREAQGIPSIDVESIFNSEDASGQAAAVKAYFDLFGVNNAIQNSQGTIKMQYGNGASAFVVPMLEMVPEILRKVESEGVLTRVSFLVPRDEDCGEAEVQKLMAAETEALSSGELLKVSFTLLEEKSKPIHMTYCKKLGFAEDSKFRDVEPVMALQMELDRLCNFSATKLSESGSNAAEGTPDYRMTVFYAAEKSDAAPSSRVALDSRVFARAVVYNPSCCLVGKGKGGLSKGKGISSSGSGGLRRNSSFSSANSLTDVMNDDPEKVPATNVLVDMMRNVELTGGERKTAWNYMFVNLVSVTAEGSLDQAEETVRLFVKQYLPELCRLKVSWVEVKAGSGRVIAYNPAGNRFKVERYMDDEMSGEAEQPYPVLNRIQRKQMVAQKTGSTYVYDFVDLFHDRVAEEDPLALTSTVSEEDHPFKATELVLNAEGNLEASTRPAGNNDVGMVAFRCWMRTPECRSGREFILVGSDLSHQSGSFSPREDIVYYKALEVARNEGIPSVYISANSGARIGLNEEAKQSIQVAWAVASDPSKGFKYLYYTEADYKKLEGNLFCEKITDEGETRYRIVDIYGGCGVECLQGSGMIAQQTSAAYDDTFTLSYITGRSVGIGAYISRLSQRVIQHCDAPLILTGAAALNKVLGRQVYASNAQIGGPKVMFNNGVTHQVVRSDAEGCASILRWLSYIPASRACSLPIYPSSDPVDRPVDWAPGAGPYDPRCLLQGGEVDGFARLGFFDSGSWTECLGDWGKTVVTGRARLGGLPCGVVAVETRTQERTVPADPGFPGATVQVMQQAGNVWFPDSAYKTANSINDFNREGLPLFIFANWRGFAGGQRDMFDEVLKYGSYIVDALRAYKQPVFVYLPTGAELRGGAWVVIDPTINPDMMRMYAADTAKGNVLEPEGIVEIKFRKADLLKAMKRLDPVYAKLEGAEAKAREKLLLPIYTQIAVKFASLHDTPGVMKHKGVISEVVPWKDSRVFFYKALRRRLAEVDVAKELGGMNPSLSKEQIAALMETELKEPLEDLATGVCTMEDLRIAKVAKSVHSQYVTEQDLAAFAELGEVVARWTDVSRDPTNMKFLLVPKRVPSAEWWRLTSRMEEVATYPKGSVILQRRRRSVMPLRSWSWQSLDHTGWLEHRPWPVTVLYLD</sequence>
<evidence type="ECO:0000313" key="21">
    <source>
        <dbReference type="EMBL" id="KAK3274778.1"/>
    </source>
</evidence>
<dbReference type="Gene3D" id="3.30.470.20">
    <property type="entry name" value="ATP-grasp fold, B domain"/>
    <property type="match status" value="1"/>
</dbReference>
<protein>
    <recommendedName>
        <fullName evidence="23">Acetyl-CoA carboxylase</fullName>
    </recommendedName>
</protein>
<dbReference type="SUPFAM" id="SSF52096">
    <property type="entry name" value="ClpP/crotonase"/>
    <property type="match status" value="2"/>
</dbReference>
<dbReference type="InterPro" id="IPR049074">
    <property type="entry name" value="ACCA_BT"/>
</dbReference>
<dbReference type="InterPro" id="IPR011761">
    <property type="entry name" value="ATP-grasp"/>
</dbReference>
<keyword evidence="11" id="KW-0511">Multifunctional enzyme</keyword>
<dbReference type="InterPro" id="IPR029045">
    <property type="entry name" value="ClpP/crotonase-like_dom_sf"/>
</dbReference>
<evidence type="ECO:0000256" key="5">
    <source>
        <dbReference type="ARBA" id="ARBA00022741"/>
    </source>
</evidence>
<dbReference type="InterPro" id="IPR016185">
    <property type="entry name" value="PreATP-grasp_dom_sf"/>
</dbReference>
<evidence type="ECO:0000256" key="13">
    <source>
        <dbReference type="ARBA" id="ARBA00048600"/>
    </source>
</evidence>
<feature type="domain" description="Lipoyl-binding" evidence="16">
    <location>
        <begin position="649"/>
        <end position="724"/>
    </location>
</feature>
<feature type="domain" description="ATP-grasp" evidence="17">
    <location>
        <begin position="171"/>
        <end position="363"/>
    </location>
</feature>
<dbReference type="FunFam" id="2.40.50.100:FF:000005">
    <property type="entry name" value="Acetyl-CoA carboxylase 1"/>
    <property type="match status" value="1"/>
</dbReference>
<feature type="region of interest" description="Disordered" evidence="15">
    <location>
        <begin position="1180"/>
        <end position="1211"/>
    </location>
</feature>
<feature type="domain" description="CoA carboxyltransferase C-terminal" evidence="20">
    <location>
        <begin position="1649"/>
        <end position="1946"/>
    </location>
</feature>
<dbReference type="PROSITE" id="PS50975">
    <property type="entry name" value="ATP_GRASP"/>
    <property type="match status" value="1"/>
</dbReference>
<dbReference type="SUPFAM" id="SSF52440">
    <property type="entry name" value="PreATP-grasp domain"/>
    <property type="match status" value="1"/>
</dbReference>
<dbReference type="PROSITE" id="PS50968">
    <property type="entry name" value="BIOTINYL_LIPOYL"/>
    <property type="match status" value="1"/>
</dbReference>
<dbReference type="PANTHER" id="PTHR45728:SF3">
    <property type="entry name" value="ACETYL-COA CARBOXYLASE"/>
    <property type="match status" value="1"/>
</dbReference>
<dbReference type="Gene3D" id="2.40.460.10">
    <property type="entry name" value="Biotin dependent carboxylase carboxyltransferase"/>
    <property type="match status" value="1"/>
</dbReference>
<comment type="cofactor">
    <cofactor evidence="1">
        <name>biotin</name>
        <dbReference type="ChEBI" id="CHEBI:57586"/>
    </cofactor>
</comment>
<dbReference type="InterPro" id="IPR000089">
    <property type="entry name" value="Biotin_lipoyl"/>
</dbReference>
<dbReference type="SUPFAM" id="SSF51246">
    <property type="entry name" value="Rudiment single hybrid motif"/>
    <property type="match status" value="1"/>
</dbReference>
<dbReference type="FunFam" id="3.90.226.10:FF:000010">
    <property type="entry name" value="acetyl-CoA carboxylase isoform X2"/>
    <property type="match status" value="1"/>
</dbReference>
<evidence type="ECO:0000256" key="8">
    <source>
        <dbReference type="ARBA" id="ARBA00023098"/>
    </source>
</evidence>
<dbReference type="PROSITE" id="PS50979">
    <property type="entry name" value="BC"/>
    <property type="match status" value="1"/>
</dbReference>
<comment type="caution">
    <text evidence="21">The sequence shown here is derived from an EMBL/GenBank/DDBJ whole genome shotgun (WGS) entry which is preliminary data.</text>
</comment>
<dbReference type="Pfam" id="PF08326">
    <property type="entry name" value="ACC_central"/>
    <property type="match status" value="2"/>
</dbReference>
<dbReference type="Pfam" id="PF02786">
    <property type="entry name" value="CPSase_L_D2"/>
    <property type="match status" value="1"/>
</dbReference>
<dbReference type="InterPro" id="IPR011053">
    <property type="entry name" value="Single_hybrid_motif"/>
</dbReference>
<dbReference type="Proteomes" id="UP001190700">
    <property type="component" value="Unassembled WGS sequence"/>
</dbReference>
<evidence type="ECO:0000256" key="6">
    <source>
        <dbReference type="ARBA" id="ARBA00022832"/>
    </source>
</evidence>
<evidence type="ECO:0000259" key="20">
    <source>
        <dbReference type="PROSITE" id="PS50989"/>
    </source>
</evidence>
<dbReference type="SUPFAM" id="SSF51230">
    <property type="entry name" value="Single hybrid motif"/>
    <property type="match status" value="1"/>
</dbReference>
<evidence type="ECO:0000256" key="12">
    <source>
        <dbReference type="ARBA" id="ARBA00048065"/>
    </source>
</evidence>
<comment type="pathway">
    <text evidence="2">Lipid metabolism; malonyl-CoA biosynthesis; malonyl-CoA from acetyl-CoA: step 1/1.</text>
</comment>
<evidence type="ECO:0008006" key="23">
    <source>
        <dbReference type="Google" id="ProtNLM"/>
    </source>
</evidence>
<dbReference type="Pfam" id="PF01039">
    <property type="entry name" value="Carboxyl_trans"/>
    <property type="match status" value="1"/>
</dbReference>